<dbReference type="EMBL" id="JAGPYM010000003">
    <property type="protein sequence ID" value="KAH6896590.1"/>
    <property type="molecule type" value="Genomic_DNA"/>
</dbReference>
<organism evidence="6 7">
    <name type="scientific">Thelonectria olida</name>
    <dbReference type="NCBI Taxonomy" id="1576542"/>
    <lineage>
        <taxon>Eukaryota</taxon>
        <taxon>Fungi</taxon>
        <taxon>Dikarya</taxon>
        <taxon>Ascomycota</taxon>
        <taxon>Pezizomycotina</taxon>
        <taxon>Sordariomycetes</taxon>
        <taxon>Hypocreomycetidae</taxon>
        <taxon>Hypocreales</taxon>
        <taxon>Nectriaceae</taxon>
        <taxon>Thelonectria</taxon>
    </lineage>
</organism>
<comment type="caution">
    <text evidence="6">The sequence shown here is derived from an EMBL/GenBank/DDBJ whole genome shotgun (WGS) entry which is preliminary data.</text>
</comment>
<evidence type="ECO:0000313" key="6">
    <source>
        <dbReference type="EMBL" id="KAH6896590.1"/>
    </source>
</evidence>
<evidence type="ECO:0000256" key="2">
    <source>
        <dbReference type="ARBA" id="ARBA00005085"/>
    </source>
</evidence>
<dbReference type="GO" id="GO:0005739">
    <property type="term" value="C:mitochondrion"/>
    <property type="evidence" value="ECO:0007669"/>
    <property type="project" value="TreeGrafter"/>
</dbReference>
<protein>
    <recommendedName>
        <fullName evidence="4">Putative lipoate-protein ligase A</fullName>
    </recommendedName>
</protein>
<dbReference type="GO" id="GO:0009249">
    <property type="term" value="P:protein lipoylation"/>
    <property type="evidence" value="ECO:0007669"/>
    <property type="project" value="InterPro"/>
</dbReference>
<comment type="pathway">
    <text evidence="2">Protein modification; protein lipoylation via exogenous pathway; protein N(6)-(lipoyl)lysine from lipoate: step 2/2.</text>
</comment>
<dbReference type="Gene3D" id="3.30.930.10">
    <property type="entry name" value="Bira Bifunctional Protein, Domain 2"/>
    <property type="match status" value="1"/>
</dbReference>
<evidence type="ECO:0000256" key="1">
    <source>
        <dbReference type="ARBA" id="ARBA00003253"/>
    </source>
</evidence>
<dbReference type="PANTHER" id="PTHR12561">
    <property type="entry name" value="LIPOATE-PROTEIN LIGASE"/>
    <property type="match status" value="1"/>
</dbReference>
<dbReference type="InterPro" id="IPR004143">
    <property type="entry name" value="BPL_LPL_catalytic"/>
</dbReference>
<keyword evidence="7" id="KW-1185">Reference proteome</keyword>
<dbReference type="GO" id="GO:0017118">
    <property type="term" value="F:lipoyltransferase activity"/>
    <property type="evidence" value="ECO:0007669"/>
    <property type="project" value="TreeGrafter"/>
</dbReference>
<dbReference type="Pfam" id="PF21948">
    <property type="entry name" value="LplA-B_cat"/>
    <property type="match status" value="1"/>
</dbReference>
<evidence type="ECO:0000313" key="7">
    <source>
        <dbReference type="Proteomes" id="UP000777438"/>
    </source>
</evidence>
<sequence length="395" mass="44285">MALINRLIRPSRRLANLALPSSISTRRFTEAASHSSSKTQVYISASSDPFLNLSIEHHLLQNTHTDSTILILYTNSPCVVFGRNQNPWMEVNLHRLARIRDSPTSVGWTSGPVHLLRRRSGGGTVFHDSGNINFSVICPPAAFDRDKHANMVVRALSSLGRKNTRVNERHDIVMDVPDDPIGTYKISGSAYKLTRLRSLHHGTCLLRSPNLKNISGMLRSPAEAFVKTRGVDSVRSPVRNADVDKAAFEEAVVDEFGRMYGEFDVRETVDKDALNVPNIRKGYDELRSRNWIYGQTPRFTFSTTPYEDDPRERPALPFDHQLRFDARQGVLGEFAVDGQALETSTLKTVPFYDIADWPPHLAQAGMTENSADKVGKWMNQVLGAQFTRPGNENQT</sequence>
<dbReference type="AlphaFoldDB" id="A0A9P9AUD1"/>
<dbReference type="PROSITE" id="PS51733">
    <property type="entry name" value="BPL_LPL_CATALYTIC"/>
    <property type="match status" value="1"/>
</dbReference>
<gene>
    <name evidence="6" type="ORF">B0T10DRAFT_160336</name>
</gene>
<evidence type="ECO:0000256" key="4">
    <source>
        <dbReference type="ARBA" id="ARBA00015925"/>
    </source>
</evidence>
<feature type="domain" description="BPL/LPL catalytic" evidence="5">
    <location>
        <begin position="64"/>
        <end position="264"/>
    </location>
</feature>
<dbReference type="SUPFAM" id="SSF55681">
    <property type="entry name" value="Class II aaRS and biotin synthetases"/>
    <property type="match status" value="1"/>
</dbReference>
<reference evidence="6 7" key="1">
    <citation type="journal article" date="2021" name="Nat. Commun.">
        <title>Genetic determinants of endophytism in the Arabidopsis root mycobiome.</title>
        <authorList>
            <person name="Mesny F."/>
            <person name="Miyauchi S."/>
            <person name="Thiergart T."/>
            <person name="Pickel B."/>
            <person name="Atanasova L."/>
            <person name="Karlsson M."/>
            <person name="Huettel B."/>
            <person name="Barry K.W."/>
            <person name="Haridas S."/>
            <person name="Chen C."/>
            <person name="Bauer D."/>
            <person name="Andreopoulos W."/>
            <person name="Pangilinan J."/>
            <person name="LaButti K."/>
            <person name="Riley R."/>
            <person name="Lipzen A."/>
            <person name="Clum A."/>
            <person name="Drula E."/>
            <person name="Henrissat B."/>
            <person name="Kohler A."/>
            <person name="Grigoriev I.V."/>
            <person name="Martin F.M."/>
            <person name="Hacquard S."/>
        </authorList>
    </citation>
    <scope>NUCLEOTIDE SEQUENCE [LARGE SCALE GENOMIC DNA]</scope>
    <source>
        <strain evidence="6 7">MPI-CAGE-CH-0241</strain>
    </source>
</reference>
<comment type="similarity">
    <text evidence="3">Belongs to the LplA family.</text>
</comment>
<name>A0A9P9AUD1_9HYPO</name>
<comment type="function">
    <text evidence="1">Catalyzes both the ATP-dependent activation of exogenously supplied lipoate to lipoyl-AMP and the transfer of the activated lipoyl onto the lipoyl domains of lipoate-dependent enzymes.</text>
</comment>
<accession>A0A9P9AUD1</accession>
<dbReference type="InterPro" id="IPR045864">
    <property type="entry name" value="aa-tRNA-synth_II/BPL/LPL"/>
</dbReference>
<dbReference type="InterPro" id="IPR004562">
    <property type="entry name" value="LipoylTrfase_LipoateP_Ligase"/>
</dbReference>
<evidence type="ECO:0000256" key="3">
    <source>
        <dbReference type="ARBA" id="ARBA00008242"/>
    </source>
</evidence>
<proteinExistence type="inferred from homology"/>
<dbReference type="PANTHER" id="PTHR12561:SF3">
    <property type="entry name" value="LIPOYLTRANSFERASE 1, MITOCHONDRIAL"/>
    <property type="match status" value="1"/>
</dbReference>
<evidence type="ECO:0000259" key="5">
    <source>
        <dbReference type="PROSITE" id="PS51733"/>
    </source>
</evidence>
<dbReference type="OrthoDB" id="201621at2759"/>
<dbReference type="Proteomes" id="UP000777438">
    <property type="component" value="Unassembled WGS sequence"/>
</dbReference>
<dbReference type="CDD" id="cd16443">
    <property type="entry name" value="LplA"/>
    <property type="match status" value="1"/>
</dbReference>